<feature type="signal peptide" evidence="1">
    <location>
        <begin position="1"/>
        <end position="28"/>
    </location>
</feature>
<feature type="chain" id="PRO_5014960562" evidence="1">
    <location>
        <begin position="29"/>
        <end position="239"/>
    </location>
</feature>
<dbReference type="AlphaFoldDB" id="A0A2M4C5T6"/>
<proteinExistence type="predicted"/>
<reference evidence="2" key="1">
    <citation type="submission" date="2018-01" db="EMBL/GenBank/DDBJ databases">
        <title>An insight into the sialome of Amazonian anophelines.</title>
        <authorList>
            <person name="Ribeiro J.M."/>
            <person name="Scarpassa V."/>
            <person name="Calvo E."/>
        </authorList>
    </citation>
    <scope>NUCLEOTIDE SEQUENCE</scope>
    <source>
        <tissue evidence="2">Salivary glands</tissue>
    </source>
</reference>
<accession>A0A2M4C5T6</accession>
<protein>
    <submittedName>
        <fullName evidence="2">Putative secreted protein</fullName>
    </submittedName>
</protein>
<organism evidence="2">
    <name type="scientific">Anopheles marajoara</name>
    <dbReference type="NCBI Taxonomy" id="58244"/>
    <lineage>
        <taxon>Eukaryota</taxon>
        <taxon>Metazoa</taxon>
        <taxon>Ecdysozoa</taxon>
        <taxon>Arthropoda</taxon>
        <taxon>Hexapoda</taxon>
        <taxon>Insecta</taxon>
        <taxon>Pterygota</taxon>
        <taxon>Neoptera</taxon>
        <taxon>Endopterygota</taxon>
        <taxon>Diptera</taxon>
        <taxon>Nematocera</taxon>
        <taxon>Culicoidea</taxon>
        <taxon>Culicidae</taxon>
        <taxon>Anophelinae</taxon>
        <taxon>Anopheles</taxon>
    </lineage>
</organism>
<evidence type="ECO:0000313" key="2">
    <source>
        <dbReference type="EMBL" id="MBW60619.1"/>
    </source>
</evidence>
<sequence length="239" mass="27243">MRKSKRKRPFSCLLFPLLLRFCDRCAEALSRLDAAHTVTHIHSRTHTHTHWSSSSYTFSAFRGKKERARVSANAKWVPIPGPTFCRQLQPARLRRLGVNEKEQAKKRGYPFHDANSRKGDHHFRLTCWLLLFLLSHKLGIRYPLLSQHQGALISVTTSTTSELCFISGIIPGVLISFLSRCPQTKPPRRNEVPAAAGKTHSALPACFPRFALIPQRSRLRRGGNRTNSNHLLFNRFSLN</sequence>
<keyword evidence="1" id="KW-0732">Signal</keyword>
<evidence type="ECO:0000256" key="1">
    <source>
        <dbReference type="SAM" id="SignalP"/>
    </source>
</evidence>
<dbReference type="EMBL" id="GGFJ01011478">
    <property type="protein sequence ID" value="MBW60619.1"/>
    <property type="molecule type" value="Transcribed_RNA"/>
</dbReference>
<name>A0A2M4C5T6_9DIPT</name>